<reference evidence="3" key="1">
    <citation type="submission" date="2022-11" db="UniProtKB">
        <authorList>
            <consortium name="WormBaseParasite"/>
        </authorList>
    </citation>
    <scope>IDENTIFICATION</scope>
</reference>
<feature type="chain" id="PRO_5037977758" evidence="1">
    <location>
        <begin position="16"/>
        <end position="268"/>
    </location>
</feature>
<accession>A0A914D0B4</accession>
<sequence>MFYVWICCLIQVIVAKDDDISIIRAKRQNNFCTNGGVYLYKSCSTSTDCNNIASVAAVCNNGYCCTAGAVNTVNQTSLTSCSSGYQSLGISCQDVSTCTQATTSPVICQNGLCCLTSSMSNGNGNVNTGTCPNGGQSIGISCQSDTTCQQATTSQVTCQNGLCCLTSGVLPSTGNGNTFNTGICPIGYQALGLSCQYVSTCQTFVGSTSSNSVTCQNGQCCQATTSNNLGSSACQGGQSIGITCQSVSTCQLATNSPVTCQNGLCCLT</sequence>
<dbReference type="WBParaSite" id="ACRNAN_scaffold17000.g7209.t1">
    <property type="protein sequence ID" value="ACRNAN_scaffold17000.g7209.t1"/>
    <property type="gene ID" value="ACRNAN_scaffold17000.g7209"/>
</dbReference>
<dbReference type="Proteomes" id="UP000887540">
    <property type="component" value="Unplaced"/>
</dbReference>
<evidence type="ECO:0000256" key="1">
    <source>
        <dbReference type="SAM" id="SignalP"/>
    </source>
</evidence>
<proteinExistence type="predicted"/>
<organism evidence="2 3">
    <name type="scientific">Acrobeloides nanus</name>
    <dbReference type="NCBI Taxonomy" id="290746"/>
    <lineage>
        <taxon>Eukaryota</taxon>
        <taxon>Metazoa</taxon>
        <taxon>Ecdysozoa</taxon>
        <taxon>Nematoda</taxon>
        <taxon>Chromadorea</taxon>
        <taxon>Rhabditida</taxon>
        <taxon>Tylenchina</taxon>
        <taxon>Cephalobomorpha</taxon>
        <taxon>Cephaloboidea</taxon>
        <taxon>Cephalobidae</taxon>
        <taxon>Acrobeloides</taxon>
    </lineage>
</organism>
<name>A0A914D0B4_9BILA</name>
<dbReference type="AlphaFoldDB" id="A0A914D0B4"/>
<feature type="signal peptide" evidence="1">
    <location>
        <begin position="1"/>
        <end position="15"/>
    </location>
</feature>
<protein>
    <submittedName>
        <fullName evidence="3">Uncharacterized protein</fullName>
    </submittedName>
</protein>
<evidence type="ECO:0000313" key="3">
    <source>
        <dbReference type="WBParaSite" id="ACRNAN_scaffold17000.g7209.t1"/>
    </source>
</evidence>
<keyword evidence="1" id="KW-0732">Signal</keyword>
<keyword evidence="2" id="KW-1185">Reference proteome</keyword>
<evidence type="ECO:0000313" key="2">
    <source>
        <dbReference type="Proteomes" id="UP000887540"/>
    </source>
</evidence>